<comment type="subunit">
    <text evidence="2 6">Homotetramer.</text>
</comment>
<name>A0A0M3DEF8_9FIRM</name>
<proteinExistence type="inferred from homology"/>
<organism evidence="7 8">
    <name type="scientific">Paraclostridium benzoelyticum</name>
    <dbReference type="NCBI Taxonomy" id="1629550"/>
    <lineage>
        <taxon>Bacteria</taxon>
        <taxon>Bacillati</taxon>
        <taxon>Bacillota</taxon>
        <taxon>Clostridia</taxon>
        <taxon>Peptostreptococcales</taxon>
        <taxon>Peptostreptococcaceae</taxon>
        <taxon>Paraclostridium</taxon>
    </lineage>
</organism>
<feature type="binding site" evidence="6">
    <location>
        <position position="168"/>
    </location>
    <ligand>
        <name>substrate</name>
    </ligand>
</feature>
<dbReference type="PANTHER" id="PTHR12544:SF29">
    <property type="entry name" value="GLUTAMINASE"/>
    <property type="match status" value="1"/>
</dbReference>
<dbReference type="EMBL" id="LBBT01000360">
    <property type="protein sequence ID" value="KKX99863.1"/>
    <property type="molecule type" value="Genomic_DNA"/>
</dbReference>
<feature type="binding site" evidence="6">
    <location>
        <position position="161"/>
    </location>
    <ligand>
        <name>substrate</name>
    </ligand>
</feature>
<evidence type="ECO:0000313" key="8">
    <source>
        <dbReference type="Proteomes" id="UP000034407"/>
    </source>
</evidence>
<dbReference type="NCBIfam" id="TIGR03814">
    <property type="entry name" value="Gln_ase"/>
    <property type="match status" value="1"/>
</dbReference>
<dbReference type="GO" id="GO:0006543">
    <property type="term" value="P:L-glutamine catabolic process"/>
    <property type="evidence" value="ECO:0007669"/>
    <property type="project" value="TreeGrafter"/>
</dbReference>
<keyword evidence="6" id="KW-0007">Acetylation</keyword>
<evidence type="ECO:0000256" key="3">
    <source>
        <dbReference type="ARBA" id="ARBA00012918"/>
    </source>
</evidence>
<evidence type="ECO:0000313" key="7">
    <source>
        <dbReference type="EMBL" id="KKX99863.1"/>
    </source>
</evidence>
<dbReference type="EC" id="3.5.1.2" evidence="3 6"/>
<dbReference type="Proteomes" id="UP000034407">
    <property type="component" value="Unassembled WGS sequence"/>
</dbReference>
<dbReference type="RefSeq" id="WP_046824395.1">
    <property type="nucleotide sequence ID" value="NZ_LBBT01000360.1"/>
</dbReference>
<feature type="binding site" evidence="6">
    <location>
        <position position="262"/>
    </location>
    <ligand>
        <name>substrate</name>
    </ligand>
</feature>
<feature type="binding site" evidence="6">
    <location>
        <position position="192"/>
    </location>
    <ligand>
        <name>substrate</name>
    </ligand>
</feature>
<dbReference type="GO" id="GO:0006537">
    <property type="term" value="P:glutamate biosynthetic process"/>
    <property type="evidence" value="ECO:0007669"/>
    <property type="project" value="TreeGrafter"/>
</dbReference>
<dbReference type="InterPro" id="IPR012338">
    <property type="entry name" value="Beta-lactam/transpept-like"/>
</dbReference>
<keyword evidence="4 6" id="KW-0378">Hydrolase</keyword>
<keyword evidence="8" id="KW-1185">Reference proteome</keyword>
<dbReference type="PANTHER" id="PTHR12544">
    <property type="entry name" value="GLUTAMINASE"/>
    <property type="match status" value="1"/>
</dbReference>
<dbReference type="Gene3D" id="3.40.710.10">
    <property type="entry name" value="DD-peptidase/beta-lactamase superfamily"/>
    <property type="match status" value="1"/>
</dbReference>
<sequence length="309" mass="33710">MFGLLEGLVEKNKEYIKDGDVANYIPALSKVDKNQLGIAIIYLTKDGYKDYFAGDYTTNFAIESTSKVITLIMAMMDHSPEYVFQKIGTEPSGFPFNSILNMNINNKEVPSNPFINAGAIVVNSLIKGKDSEEKINRILNFTRKLANNDFIDVNEEVYLSEKRTGDINRSLGYYLKGKNVISGDVEDILDAYFKQCSISVCALDLAKIGSVLANKGVCPWNNKKLIPEDICTITKSIMVTCGLYDESGSFAVHIGVPAKSGVGGGILATVPNKMGIGIYGPSLDSKGNSVAGIKLLQELSKTLDLNIFE</sequence>
<evidence type="ECO:0000256" key="1">
    <source>
        <dbReference type="ARBA" id="ARBA00011076"/>
    </source>
</evidence>
<dbReference type="InterPro" id="IPR015868">
    <property type="entry name" value="Glutaminase"/>
</dbReference>
<feature type="binding site" evidence="6">
    <location>
        <position position="64"/>
    </location>
    <ligand>
        <name>substrate</name>
    </ligand>
</feature>
<comment type="catalytic activity">
    <reaction evidence="5 6">
        <text>L-glutamine + H2O = L-glutamate + NH4(+)</text>
        <dbReference type="Rhea" id="RHEA:15889"/>
        <dbReference type="ChEBI" id="CHEBI:15377"/>
        <dbReference type="ChEBI" id="CHEBI:28938"/>
        <dbReference type="ChEBI" id="CHEBI:29985"/>
        <dbReference type="ChEBI" id="CHEBI:58359"/>
        <dbReference type="EC" id="3.5.1.2"/>
    </reaction>
</comment>
<reference evidence="7 8" key="1">
    <citation type="submission" date="2015-04" db="EMBL/GenBank/DDBJ databases">
        <title>Microcin producing Clostridium sp. JC272T.</title>
        <authorList>
            <person name="Jyothsna T."/>
            <person name="Sasikala C."/>
            <person name="Ramana C."/>
        </authorList>
    </citation>
    <scope>NUCLEOTIDE SEQUENCE [LARGE SCALE GENOMIC DNA]</scope>
    <source>
        <strain evidence="7 8">JC272</strain>
    </source>
</reference>
<dbReference type="GO" id="GO:0004359">
    <property type="term" value="F:glutaminase activity"/>
    <property type="evidence" value="ECO:0007669"/>
    <property type="project" value="UniProtKB-UniRule"/>
</dbReference>
<dbReference type="AlphaFoldDB" id="A0A0M3DEF8"/>
<evidence type="ECO:0000256" key="6">
    <source>
        <dbReference type="HAMAP-Rule" id="MF_00313"/>
    </source>
</evidence>
<feature type="binding site" evidence="6">
    <location>
        <position position="244"/>
    </location>
    <ligand>
        <name>substrate</name>
    </ligand>
</feature>
<comment type="caution">
    <text evidence="7">The sequence shown here is derived from an EMBL/GenBank/DDBJ whole genome shotgun (WGS) entry which is preliminary data.</text>
</comment>
<evidence type="ECO:0000256" key="5">
    <source>
        <dbReference type="ARBA" id="ARBA00049534"/>
    </source>
</evidence>
<dbReference type="PATRIC" id="fig|1629550.3.peg.3026"/>
<feature type="binding site" evidence="6">
    <location>
        <position position="116"/>
    </location>
    <ligand>
        <name>substrate</name>
    </ligand>
</feature>
<dbReference type="OrthoDB" id="9788822at2"/>
<gene>
    <name evidence="6" type="primary">glsA</name>
    <name evidence="7" type="ORF">VN21_17470</name>
</gene>
<evidence type="ECO:0000256" key="4">
    <source>
        <dbReference type="ARBA" id="ARBA00022801"/>
    </source>
</evidence>
<dbReference type="SUPFAM" id="SSF56601">
    <property type="entry name" value="beta-lactamase/transpeptidase-like"/>
    <property type="match status" value="1"/>
</dbReference>
<dbReference type="FunFam" id="3.40.710.10:FF:000005">
    <property type="entry name" value="Glutaminase"/>
    <property type="match status" value="1"/>
</dbReference>
<comment type="similarity">
    <text evidence="1 6">Belongs to the glutaminase family.</text>
</comment>
<accession>A0A0M3DEF8</accession>
<evidence type="ECO:0000256" key="2">
    <source>
        <dbReference type="ARBA" id="ARBA00011881"/>
    </source>
</evidence>
<dbReference type="HAMAP" id="MF_00313">
    <property type="entry name" value="Glutaminase"/>
    <property type="match status" value="1"/>
</dbReference>
<protein>
    <recommendedName>
        <fullName evidence="3 6">Glutaminase</fullName>
        <ecNumber evidence="3 6">3.5.1.2</ecNumber>
    </recommendedName>
</protein>
<dbReference type="Pfam" id="PF04960">
    <property type="entry name" value="Glutaminase"/>
    <property type="match status" value="1"/>
</dbReference>